<dbReference type="AlphaFoldDB" id="A0A0E2Q4N4"/>
<comment type="subcellular location">
    <subcellularLocation>
        <location evidence="1">Cell membrane</location>
        <topology evidence="1">Single-pass membrane protein</topology>
    </subcellularLocation>
</comment>
<keyword evidence="4 6" id="KW-1133">Transmembrane helix</keyword>
<keyword evidence="3 6" id="KW-0812">Transmembrane</keyword>
<evidence type="ECO:0000259" key="7">
    <source>
        <dbReference type="Pfam" id="PF04024"/>
    </source>
</evidence>
<proteinExistence type="predicted"/>
<evidence type="ECO:0000313" key="8">
    <source>
        <dbReference type="EMBL" id="ETW90472.1"/>
    </source>
</evidence>
<dbReference type="InterPro" id="IPR007168">
    <property type="entry name" value="Phageshock_PspC_N"/>
</dbReference>
<gene>
    <name evidence="8" type="ORF">X841_04085</name>
</gene>
<keyword evidence="5 6" id="KW-0472">Membrane</keyword>
<evidence type="ECO:0000313" key="9">
    <source>
        <dbReference type="Proteomes" id="UP000024559"/>
    </source>
</evidence>
<dbReference type="Pfam" id="PF04024">
    <property type="entry name" value="PspC"/>
    <property type="match status" value="1"/>
</dbReference>
<evidence type="ECO:0000256" key="5">
    <source>
        <dbReference type="ARBA" id="ARBA00023136"/>
    </source>
</evidence>
<reference evidence="9" key="1">
    <citation type="submission" date="2013-12" db="EMBL/GenBank/DDBJ databases">
        <title>Genome sequences of Streptococcus thermophilus strains MTH17CL396 and M17PTZA496 isolated from Fontina cheese in Valle d'Aosta region (Italy).</title>
        <authorList>
            <person name="Treu L."/>
            <person name="Giacomini A."/>
            <person name="Corich V."/>
            <person name="Vendramin V."/>
            <person name="Bovo B."/>
        </authorList>
    </citation>
    <scope>NUCLEOTIDE SEQUENCE [LARGE SCALE GENOMIC DNA]</scope>
    <source>
        <strain evidence="9">M17PTZA496</strain>
    </source>
</reference>
<accession>A0A0E2Q4N4</accession>
<feature type="domain" description="Phage shock protein PspC N-terminal" evidence="7">
    <location>
        <begin position="4"/>
        <end position="59"/>
    </location>
</feature>
<dbReference type="PANTHER" id="PTHR33885">
    <property type="entry name" value="PHAGE SHOCK PROTEIN C"/>
    <property type="match status" value="1"/>
</dbReference>
<organism evidence="8 9">
    <name type="scientific">Streptococcus thermophilus M17PTZA496</name>
    <dbReference type="NCBI Taxonomy" id="1433289"/>
    <lineage>
        <taxon>Bacteria</taxon>
        <taxon>Bacillati</taxon>
        <taxon>Bacillota</taxon>
        <taxon>Bacilli</taxon>
        <taxon>Lactobacillales</taxon>
        <taxon>Streptococcaceae</taxon>
        <taxon>Streptococcus</taxon>
    </lineage>
</organism>
<dbReference type="HOGENOM" id="CLU_143433_1_0_9"/>
<feature type="transmembrane region" description="Helical" evidence="6">
    <location>
        <begin position="32"/>
        <end position="59"/>
    </location>
</feature>
<dbReference type="EMBL" id="AZJT01000026">
    <property type="protein sequence ID" value="ETW90472.1"/>
    <property type="molecule type" value="Genomic_DNA"/>
</dbReference>
<evidence type="ECO:0000256" key="6">
    <source>
        <dbReference type="SAM" id="Phobius"/>
    </source>
</evidence>
<sequence>MPNRFYKIRKNRLVAGVVAGLADKFGWNLTLARVLAIILMVSTQFGIFLYLVLALLLPYKEDIYPEIKLKDGRKRKNAEPVEDEWKW</sequence>
<dbReference type="InterPro" id="IPR052027">
    <property type="entry name" value="PspC"/>
</dbReference>
<dbReference type="PANTHER" id="PTHR33885:SF3">
    <property type="entry name" value="PHAGE SHOCK PROTEIN C"/>
    <property type="match status" value="1"/>
</dbReference>
<dbReference type="PATRIC" id="fig|1433289.7.peg.822"/>
<dbReference type="RefSeq" id="WP_084828669.1">
    <property type="nucleotide sequence ID" value="NZ_CM002372.1"/>
</dbReference>
<dbReference type="GO" id="GO:0005886">
    <property type="term" value="C:plasma membrane"/>
    <property type="evidence" value="ECO:0007669"/>
    <property type="project" value="UniProtKB-SubCell"/>
</dbReference>
<keyword evidence="2" id="KW-1003">Cell membrane</keyword>
<protein>
    <submittedName>
        <fullName evidence="8">Membrane protein</fullName>
    </submittedName>
</protein>
<evidence type="ECO:0000256" key="4">
    <source>
        <dbReference type="ARBA" id="ARBA00022989"/>
    </source>
</evidence>
<evidence type="ECO:0000256" key="3">
    <source>
        <dbReference type="ARBA" id="ARBA00022692"/>
    </source>
</evidence>
<name>A0A0E2Q4N4_STRTR</name>
<evidence type="ECO:0000256" key="2">
    <source>
        <dbReference type="ARBA" id="ARBA00022475"/>
    </source>
</evidence>
<dbReference type="Proteomes" id="UP000024559">
    <property type="component" value="Chromosome"/>
</dbReference>
<evidence type="ECO:0000256" key="1">
    <source>
        <dbReference type="ARBA" id="ARBA00004162"/>
    </source>
</evidence>
<comment type="caution">
    <text evidence="8">The sequence shown here is derived from an EMBL/GenBank/DDBJ whole genome shotgun (WGS) entry which is preliminary data.</text>
</comment>